<evidence type="ECO:0000313" key="1">
    <source>
        <dbReference type="EMBL" id="MBD1395131.1"/>
    </source>
</evidence>
<evidence type="ECO:0000313" key="2">
    <source>
        <dbReference type="Proteomes" id="UP000619078"/>
    </source>
</evidence>
<dbReference type="EMBL" id="JACWMX010000009">
    <property type="protein sequence ID" value="MBD1395131.1"/>
    <property type="molecule type" value="Genomic_DNA"/>
</dbReference>
<comment type="caution">
    <text evidence="1">The sequence shown here is derived from an EMBL/GenBank/DDBJ whole genome shotgun (WGS) entry which is preliminary data.</text>
</comment>
<reference evidence="1" key="1">
    <citation type="submission" date="2020-09" db="EMBL/GenBank/DDBJ databases">
        <title>Novel species of Mucilaginibacter isolated from a glacier on the Tibetan Plateau.</title>
        <authorList>
            <person name="Liu Q."/>
            <person name="Xin Y.-H."/>
        </authorList>
    </citation>
    <scope>NUCLEOTIDE SEQUENCE</scope>
    <source>
        <strain evidence="1">ZB1P21</strain>
    </source>
</reference>
<dbReference type="SUPFAM" id="SSF88723">
    <property type="entry name" value="PIN domain-like"/>
    <property type="match status" value="1"/>
</dbReference>
<dbReference type="RefSeq" id="WP_191165454.1">
    <property type="nucleotide sequence ID" value="NZ_JACWMX010000009.1"/>
</dbReference>
<dbReference type="InterPro" id="IPR021799">
    <property type="entry name" value="PIN-like_prokaryotic"/>
</dbReference>
<accession>A0A926NSA1</accession>
<name>A0A926NSA1_9SPHI</name>
<gene>
    <name evidence="1" type="ORF">IDJ76_18650</name>
</gene>
<evidence type="ECO:0008006" key="3">
    <source>
        <dbReference type="Google" id="ProtNLM"/>
    </source>
</evidence>
<protein>
    <recommendedName>
        <fullName evidence="3">PIN domain-containing protein</fullName>
    </recommendedName>
</protein>
<dbReference type="Gene3D" id="3.40.50.1010">
    <property type="entry name" value="5'-nuclease"/>
    <property type="match status" value="1"/>
</dbReference>
<dbReference type="Proteomes" id="UP000619078">
    <property type="component" value="Unassembled WGS sequence"/>
</dbReference>
<keyword evidence="2" id="KW-1185">Reference proteome</keyword>
<sequence length="169" mass="19673">MKLAVTDACIFIDLCDLRLNSAFFRLNVEVHTSLDVFNELYADQQQLLMAYQSVGKLTIHSLDQTDRLEIFQENYPRSLSMVDKTVLHLARKLNAILLSGDKAVRQYGKKRAIEYHGMLWIFDQLIENKILNQAQASAKLKELLVTNFIYQHSAELTREIQNRLKKWNT</sequence>
<dbReference type="AlphaFoldDB" id="A0A926NSA1"/>
<dbReference type="InterPro" id="IPR029060">
    <property type="entry name" value="PIN-like_dom_sf"/>
</dbReference>
<proteinExistence type="predicted"/>
<organism evidence="1 2">
    <name type="scientific">Mucilaginibacter glaciei</name>
    <dbReference type="NCBI Taxonomy" id="2772109"/>
    <lineage>
        <taxon>Bacteria</taxon>
        <taxon>Pseudomonadati</taxon>
        <taxon>Bacteroidota</taxon>
        <taxon>Sphingobacteriia</taxon>
        <taxon>Sphingobacteriales</taxon>
        <taxon>Sphingobacteriaceae</taxon>
        <taxon>Mucilaginibacter</taxon>
    </lineage>
</organism>
<dbReference type="Pfam" id="PF11848">
    <property type="entry name" value="DUF3368"/>
    <property type="match status" value="1"/>
</dbReference>